<dbReference type="EMBL" id="KQ246970">
    <property type="protein sequence ID" value="KNC72483.1"/>
    <property type="molecule type" value="Genomic_DNA"/>
</dbReference>
<dbReference type="RefSeq" id="XP_014146385.1">
    <property type="nucleotide sequence ID" value="XM_014290910.1"/>
</dbReference>
<evidence type="ECO:0000313" key="3">
    <source>
        <dbReference type="Proteomes" id="UP000054560"/>
    </source>
</evidence>
<organism evidence="2 3">
    <name type="scientific">Sphaeroforma arctica JP610</name>
    <dbReference type="NCBI Taxonomy" id="667725"/>
    <lineage>
        <taxon>Eukaryota</taxon>
        <taxon>Ichthyosporea</taxon>
        <taxon>Ichthyophonida</taxon>
        <taxon>Sphaeroforma</taxon>
    </lineage>
</organism>
<dbReference type="AlphaFoldDB" id="A0A0L0F8N3"/>
<evidence type="ECO:0000313" key="2">
    <source>
        <dbReference type="EMBL" id="KNC72483.1"/>
    </source>
</evidence>
<sequence length="148" mass="16192">LDCLYDTIQLCFFDNTTTALAWKSLSLILSKHADPLLDSWVRSPALFGELSGIAMDAMLAACTLQAPALSRVSDNVKENTPPETNEDSRDKADSRRSSAEQAGKLTESAKYCEVPSEVSMAESPEYIALLENRLKVSVRFGVQAQESC</sequence>
<name>A0A0L0F8N3_9EUKA</name>
<evidence type="ECO:0000256" key="1">
    <source>
        <dbReference type="SAM" id="MobiDB-lite"/>
    </source>
</evidence>
<gene>
    <name evidence="2" type="ORF">SARC_14959</name>
</gene>
<feature type="compositionally biased region" description="Basic and acidic residues" evidence="1">
    <location>
        <begin position="86"/>
        <end position="98"/>
    </location>
</feature>
<accession>A0A0L0F8N3</accession>
<dbReference type="Proteomes" id="UP000054560">
    <property type="component" value="Unassembled WGS sequence"/>
</dbReference>
<feature type="region of interest" description="Disordered" evidence="1">
    <location>
        <begin position="72"/>
        <end position="111"/>
    </location>
</feature>
<reference evidence="2 3" key="1">
    <citation type="submission" date="2011-02" db="EMBL/GenBank/DDBJ databases">
        <title>The Genome Sequence of Sphaeroforma arctica JP610.</title>
        <authorList>
            <consortium name="The Broad Institute Genome Sequencing Platform"/>
            <person name="Russ C."/>
            <person name="Cuomo C."/>
            <person name="Young S.K."/>
            <person name="Zeng Q."/>
            <person name="Gargeya S."/>
            <person name="Alvarado L."/>
            <person name="Berlin A."/>
            <person name="Chapman S.B."/>
            <person name="Chen Z."/>
            <person name="Freedman E."/>
            <person name="Gellesch M."/>
            <person name="Goldberg J."/>
            <person name="Griggs A."/>
            <person name="Gujja S."/>
            <person name="Heilman E."/>
            <person name="Heiman D."/>
            <person name="Howarth C."/>
            <person name="Mehta T."/>
            <person name="Neiman D."/>
            <person name="Pearson M."/>
            <person name="Roberts A."/>
            <person name="Saif S."/>
            <person name="Shea T."/>
            <person name="Shenoy N."/>
            <person name="Sisk P."/>
            <person name="Stolte C."/>
            <person name="Sykes S."/>
            <person name="White J."/>
            <person name="Yandava C."/>
            <person name="Burger G."/>
            <person name="Gray M.W."/>
            <person name="Holland P.W.H."/>
            <person name="King N."/>
            <person name="Lang F.B.F."/>
            <person name="Roger A.J."/>
            <person name="Ruiz-Trillo I."/>
            <person name="Haas B."/>
            <person name="Nusbaum C."/>
            <person name="Birren B."/>
        </authorList>
    </citation>
    <scope>NUCLEOTIDE SEQUENCE [LARGE SCALE GENOMIC DNA]</scope>
    <source>
        <strain evidence="2 3">JP610</strain>
    </source>
</reference>
<keyword evidence="3" id="KW-1185">Reference proteome</keyword>
<dbReference type="GeneID" id="25915463"/>
<proteinExistence type="predicted"/>
<feature type="non-terminal residue" evidence="2">
    <location>
        <position position="148"/>
    </location>
</feature>
<feature type="non-terminal residue" evidence="2">
    <location>
        <position position="1"/>
    </location>
</feature>
<protein>
    <submittedName>
        <fullName evidence="2">Uncharacterized protein</fullName>
    </submittedName>
</protein>